<name>E5BFN3_9FUSO</name>
<dbReference type="EMBL" id="GG657971">
    <property type="protein sequence ID" value="EFS20914.1"/>
    <property type="molecule type" value="Genomic_DNA"/>
</dbReference>
<feature type="domain" description="DUF5680" evidence="1">
    <location>
        <begin position="52"/>
        <end position="152"/>
    </location>
</feature>
<evidence type="ECO:0000259" key="1">
    <source>
        <dbReference type="Pfam" id="PF18931"/>
    </source>
</evidence>
<dbReference type="RefSeq" id="WP_004819996.1">
    <property type="nucleotide sequence ID" value="NZ_GG657971.1"/>
</dbReference>
<dbReference type="Pfam" id="PF18931">
    <property type="entry name" value="DUF5680"/>
    <property type="match status" value="1"/>
</dbReference>
<dbReference type="BioCyc" id="FSP469605-HMP:GTSP-414-MONOMER"/>
<dbReference type="OrthoDB" id="9801008at2"/>
<reference evidence="2 3" key="1">
    <citation type="submission" date="2009-02" db="EMBL/GenBank/DDBJ databases">
        <title>The Genome Sequence of Fusobacterium sp. 3_1_5R.</title>
        <authorList>
            <consortium name="The Broad Institute Genome Sequencing Platform"/>
            <person name="Ward D."/>
            <person name="Young S.K."/>
            <person name="Kodira C.D."/>
            <person name="Zeng Q."/>
            <person name="Koehrsen M."/>
            <person name="Alvarado L."/>
            <person name="Berlin A."/>
            <person name="Borenstein D."/>
            <person name="Chen Z."/>
            <person name="Engels R."/>
            <person name="Freedman E."/>
            <person name="Gellesch M."/>
            <person name="Goldberg J."/>
            <person name="Griggs A."/>
            <person name="Gujja S."/>
            <person name="Heiman D."/>
            <person name="Hepburn T."/>
            <person name="Howarth C."/>
            <person name="Jen D."/>
            <person name="Larson L."/>
            <person name="Lewis B."/>
            <person name="Mehta T."/>
            <person name="Park D."/>
            <person name="Pearson M."/>
            <person name="Roberts A."/>
            <person name="Saif S."/>
            <person name="Shea T."/>
            <person name="Shenoy N."/>
            <person name="Sisk P."/>
            <person name="Stolte C."/>
            <person name="Sykes S."/>
            <person name="Walk T."/>
            <person name="White J."/>
            <person name="Yandava C."/>
            <person name="Allen-Vercoe E."/>
            <person name="Strauss J."/>
            <person name="Ambrose C."/>
            <person name="Lander E."/>
            <person name="Nusbaum C."/>
            <person name="Galagan J."/>
            <person name="Birren B."/>
        </authorList>
    </citation>
    <scope>NUCLEOTIDE SEQUENCE [LARGE SCALE GENOMIC DNA]</scope>
    <source>
        <strain evidence="2 3">3_1_5R</strain>
    </source>
</reference>
<keyword evidence="3" id="KW-1185">Reference proteome</keyword>
<protein>
    <recommendedName>
        <fullName evidence="1">DUF5680 domain-containing protein</fullName>
    </recommendedName>
</protein>
<dbReference type="AlphaFoldDB" id="E5BFN3"/>
<accession>E5BFN3</accession>
<proteinExistence type="predicted"/>
<sequence>MNIVHDLKIKGIIEFLIKAKKATYAGDGNTTNSSRPCSHDLKYFEDNFEYYDSYFGTDPFIGEEALWSNGEIIWSMNYAGRKLDKEFEYGFLKEALLLVNSENPFRGPDEYSNGDYKYMCETIGDFEWFQGYESITFQGKLVYECYYHGGIVR</sequence>
<organism evidence="2 3">
    <name type="scientific">Fusobacterium gonidiaformans 3-1-5R</name>
    <dbReference type="NCBI Taxonomy" id="469605"/>
    <lineage>
        <taxon>Bacteria</taxon>
        <taxon>Fusobacteriati</taxon>
        <taxon>Fusobacteriota</taxon>
        <taxon>Fusobacteriia</taxon>
        <taxon>Fusobacteriales</taxon>
        <taxon>Fusobacteriaceae</taxon>
        <taxon>Fusobacterium</taxon>
    </lineage>
</organism>
<dbReference type="HOGENOM" id="CLU_106617_0_0_0"/>
<dbReference type="InterPro" id="IPR043735">
    <property type="entry name" value="DUF5680"/>
</dbReference>
<dbReference type="Proteomes" id="UP000002975">
    <property type="component" value="Unassembled WGS sequence"/>
</dbReference>
<gene>
    <name evidence="2" type="ORF">FSBG_00411</name>
</gene>
<evidence type="ECO:0000313" key="3">
    <source>
        <dbReference type="Proteomes" id="UP000002975"/>
    </source>
</evidence>
<evidence type="ECO:0000313" key="2">
    <source>
        <dbReference type="EMBL" id="EFS20914.1"/>
    </source>
</evidence>